<evidence type="ECO:0000256" key="2">
    <source>
        <dbReference type="ARBA" id="ARBA00022553"/>
    </source>
</evidence>
<dbReference type="AlphaFoldDB" id="A0A1F7ZI91"/>
<gene>
    <name evidence="5" type="ORF">ABOM_012227</name>
</gene>
<proteinExistence type="predicted"/>
<dbReference type="GO" id="GO:0005737">
    <property type="term" value="C:cytoplasm"/>
    <property type="evidence" value="ECO:0007669"/>
    <property type="project" value="TreeGrafter"/>
</dbReference>
<dbReference type="Proteomes" id="UP000179179">
    <property type="component" value="Unassembled WGS sequence"/>
</dbReference>
<dbReference type="GO" id="GO:0016874">
    <property type="term" value="F:ligase activity"/>
    <property type="evidence" value="ECO:0007669"/>
    <property type="project" value="UniProtKB-KW"/>
</dbReference>
<dbReference type="PANTHER" id="PTHR45527:SF3">
    <property type="entry name" value="SIDEROPHORE SYNTHETASE (EUROFUNG)"/>
    <property type="match status" value="1"/>
</dbReference>
<dbReference type="SUPFAM" id="SSF56801">
    <property type="entry name" value="Acetyl-CoA synthetase-like"/>
    <property type="match status" value="1"/>
</dbReference>
<dbReference type="RefSeq" id="XP_022382891.1">
    <property type="nucleotide sequence ID" value="XM_022539354.1"/>
</dbReference>
<dbReference type="InterPro" id="IPR000873">
    <property type="entry name" value="AMP-dep_synth/lig_dom"/>
</dbReference>
<dbReference type="GO" id="GO:0043041">
    <property type="term" value="P:amino acid activation for nonribosomal peptide biosynthetic process"/>
    <property type="evidence" value="ECO:0007669"/>
    <property type="project" value="TreeGrafter"/>
</dbReference>
<dbReference type="STRING" id="109264.A0A1F7ZI91"/>
<dbReference type="GeneID" id="34455616"/>
<organism evidence="5 6">
    <name type="scientific">Aspergillus bombycis</name>
    <dbReference type="NCBI Taxonomy" id="109264"/>
    <lineage>
        <taxon>Eukaryota</taxon>
        <taxon>Fungi</taxon>
        <taxon>Dikarya</taxon>
        <taxon>Ascomycota</taxon>
        <taxon>Pezizomycotina</taxon>
        <taxon>Eurotiomycetes</taxon>
        <taxon>Eurotiomycetidae</taxon>
        <taxon>Eurotiales</taxon>
        <taxon>Aspergillaceae</taxon>
        <taxon>Aspergillus</taxon>
    </lineage>
</organism>
<dbReference type="Gene3D" id="3.40.50.12780">
    <property type="entry name" value="N-terminal domain of ligase-like"/>
    <property type="match status" value="1"/>
</dbReference>
<evidence type="ECO:0000256" key="1">
    <source>
        <dbReference type="ARBA" id="ARBA00022450"/>
    </source>
</evidence>
<keyword evidence="1" id="KW-0596">Phosphopantetheine</keyword>
<reference evidence="5 6" key="1">
    <citation type="journal article" date="2016" name="Genome Biol. Evol.">
        <title>Draft genome sequence of an aflatoxigenic Aspergillus species, A. bombycis.</title>
        <authorList>
            <person name="Moore G.G."/>
            <person name="Mack B.M."/>
            <person name="Beltz S.B."/>
            <person name="Gilbert M.K."/>
        </authorList>
    </citation>
    <scope>NUCLEOTIDE SEQUENCE [LARGE SCALE GENOMIC DNA]</scope>
    <source>
        <strain evidence="6">NRRL 26010</strain>
    </source>
</reference>
<dbReference type="EMBL" id="LYCR01000259">
    <property type="protein sequence ID" value="OGM39173.1"/>
    <property type="molecule type" value="Genomic_DNA"/>
</dbReference>
<sequence>MKAGGRFVLLDASQSVARLSVMCQRTRPQILLASAKHVAVAEELGVPFHVIPHAIASLTAPVPPDRSPRMQPASDAHHILYAGFTSGSTGEPKGVVIGHSAFSYTQSVAVEELTYNSDGTIPEINMTEDGPA</sequence>
<dbReference type="PANTHER" id="PTHR45527">
    <property type="entry name" value="NONRIBOSOMAL PEPTIDE SYNTHETASE"/>
    <property type="match status" value="1"/>
</dbReference>
<dbReference type="OrthoDB" id="4510984at2759"/>
<dbReference type="GO" id="GO:0031177">
    <property type="term" value="F:phosphopantetheine binding"/>
    <property type="evidence" value="ECO:0007669"/>
    <property type="project" value="TreeGrafter"/>
</dbReference>
<name>A0A1F7ZI91_9EURO</name>
<dbReference type="Pfam" id="PF00501">
    <property type="entry name" value="AMP-binding"/>
    <property type="match status" value="1"/>
</dbReference>
<protein>
    <recommendedName>
        <fullName evidence="4">AMP-dependent synthetase/ligase domain-containing protein</fullName>
    </recommendedName>
</protein>
<keyword evidence="3" id="KW-0436">Ligase</keyword>
<comment type="caution">
    <text evidence="5">The sequence shown here is derived from an EMBL/GenBank/DDBJ whole genome shotgun (WGS) entry which is preliminary data.</text>
</comment>
<dbReference type="GO" id="GO:0044550">
    <property type="term" value="P:secondary metabolite biosynthetic process"/>
    <property type="evidence" value="ECO:0007669"/>
    <property type="project" value="TreeGrafter"/>
</dbReference>
<feature type="domain" description="AMP-dependent synthetase/ligase" evidence="4">
    <location>
        <begin position="1"/>
        <end position="108"/>
    </location>
</feature>
<dbReference type="InterPro" id="IPR042099">
    <property type="entry name" value="ANL_N_sf"/>
</dbReference>
<evidence type="ECO:0000313" key="5">
    <source>
        <dbReference type="EMBL" id="OGM39173.1"/>
    </source>
</evidence>
<evidence type="ECO:0000313" key="6">
    <source>
        <dbReference type="Proteomes" id="UP000179179"/>
    </source>
</evidence>
<evidence type="ECO:0000256" key="3">
    <source>
        <dbReference type="ARBA" id="ARBA00022598"/>
    </source>
</evidence>
<keyword evidence="2" id="KW-0597">Phosphoprotein</keyword>
<evidence type="ECO:0000259" key="4">
    <source>
        <dbReference type="Pfam" id="PF00501"/>
    </source>
</evidence>
<accession>A0A1F7ZI91</accession>
<keyword evidence="6" id="KW-1185">Reference proteome</keyword>